<gene>
    <name evidence="2" type="ORF">OUZ56_004390</name>
</gene>
<feature type="region of interest" description="Disordered" evidence="1">
    <location>
        <begin position="1"/>
        <end position="24"/>
    </location>
</feature>
<evidence type="ECO:0000313" key="3">
    <source>
        <dbReference type="Proteomes" id="UP001234178"/>
    </source>
</evidence>
<protein>
    <submittedName>
        <fullName evidence="2">Uncharacterized protein</fullName>
    </submittedName>
</protein>
<organism evidence="2 3">
    <name type="scientific">Daphnia magna</name>
    <dbReference type="NCBI Taxonomy" id="35525"/>
    <lineage>
        <taxon>Eukaryota</taxon>
        <taxon>Metazoa</taxon>
        <taxon>Ecdysozoa</taxon>
        <taxon>Arthropoda</taxon>
        <taxon>Crustacea</taxon>
        <taxon>Branchiopoda</taxon>
        <taxon>Diplostraca</taxon>
        <taxon>Cladocera</taxon>
        <taxon>Anomopoda</taxon>
        <taxon>Daphniidae</taxon>
        <taxon>Daphnia</taxon>
    </lineage>
</organism>
<feature type="compositionally biased region" description="Polar residues" evidence="1">
    <location>
        <begin position="1"/>
        <end position="11"/>
    </location>
</feature>
<dbReference type="Proteomes" id="UP001234178">
    <property type="component" value="Unassembled WGS sequence"/>
</dbReference>
<sequence>MEYSSNFSKFNSPPELTHHRNKNRNDEGIQVDFWSLHFPSLRIGMNARATDVSTSNTTGRRAGFRSPFSAITVEVQPADGLRPSVKVFSNRPSVSPIDFECRQYSVFDGPSPPPPFSWLNARYSPPRFSALMYSSPPADHLTENRGEKKTLNASGHECSPRQGAAAGPLPYRFLQEIKHLVKESQQGPHPVTWFWRLYMSSVYLVEREWNTKWENATPPPKQREQECS</sequence>
<comment type="caution">
    <text evidence="2">The sequence shown here is derived from an EMBL/GenBank/DDBJ whole genome shotgun (WGS) entry which is preliminary data.</text>
</comment>
<evidence type="ECO:0000313" key="2">
    <source>
        <dbReference type="EMBL" id="KAK4002576.1"/>
    </source>
</evidence>
<dbReference type="EMBL" id="JAOYFB010000001">
    <property type="protein sequence ID" value="KAK4002576.1"/>
    <property type="molecule type" value="Genomic_DNA"/>
</dbReference>
<accession>A0ABQ9YPT7</accession>
<name>A0ABQ9YPT7_9CRUS</name>
<reference evidence="2 3" key="1">
    <citation type="journal article" date="2023" name="Nucleic Acids Res.">
        <title>The hologenome of Daphnia magna reveals possible DNA methylation and microbiome-mediated evolution of the host genome.</title>
        <authorList>
            <person name="Chaturvedi A."/>
            <person name="Li X."/>
            <person name="Dhandapani V."/>
            <person name="Marshall H."/>
            <person name="Kissane S."/>
            <person name="Cuenca-Cambronero M."/>
            <person name="Asole G."/>
            <person name="Calvet F."/>
            <person name="Ruiz-Romero M."/>
            <person name="Marangio P."/>
            <person name="Guigo R."/>
            <person name="Rago D."/>
            <person name="Mirbahai L."/>
            <person name="Eastwood N."/>
            <person name="Colbourne J.K."/>
            <person name="Zhou J."/>
            <person name="Mallon E."/>
            <person name="Orsini L."/>
        </authorList>
    </citation>
    <scope>NUCLEOTIDE SEQUENCE [LARGE SCALE GENOMIC DNA]</scope>
    <source>
        <strain evidence="2">LRV0_1</strain>
    </source>
</reference>
<evidence type="ECO:0000256" key="1">
    <source>
        <dbReference type="SAM" id="MobiDB-lite"/>
    </source>
</evidence>
<keyword evidence="3" id="KW-1185">Reference proteome</keyword>
<proteinExistence type="predicted"/>